<dbReference type="Proteomes" id="UP000003959">
    <property type="component" value="Unassembled WGS sequence"/>
</dbReference>
<organism evidence="1 2">
    <name type="scientific">Moorena producens 3L</name>
    <dbReference type="NCBI Taxonomy" id="489825"/>
    <lineage>
        <taxon>Bacteria</taxon>
        <taxon>Bacillati</taxon>
        <taxon>Cyanobacteriota</taxon>
        <taxon>Cyanophyceae</taxon>
        <taxon>Coleofasciculales</taxon>
        <taxon>Coleofasciculaceae</taxon>
        <taxon>Moorena</taxon>
    </lineage>
</organism>
<evidence type="ECO:0000313" key="1">
    <source>
        <dbReference type="EMBL" id="EGJ30812.1"/>
    </source>
</evidence>
<dbReference type="AlphaFoldDB" id="F4XWS7"/>
<dbReference type="EMBL" id="GL890945">
    <property type="protein sequence ID" value="EGJ30812.1"/>
    <property type="molecule type" value="Genomic_DNA"/>
</dbReference>
<reference evidence="2" key="1">
    <citation type="journal article" date="2011" name="Proc. Natl. Acad. Sci. U.S.A.">
        <title>Genomic insights into the physiology and ecology of the marine filamentous cyanobacterium Lyngbya majuscula.</title>
        <authorList>
            <person name="Jones A.C."/>
            <person name="Monroe E.A."/>
            <person name="Podell S."/>
            <person name="Hess W.R."/>
            <person name="Klages S."/>
            <person name="Esquenazi E."/>
            <person name="Niessen S."/>
            <person name="Hoover H."/>
            <person name="Rothmann M."/>
            <person name="Lasken R.S."/>
            <person name="Yates J.R.III."/>
            <person name="Reinhardt R."/>
            <person name="Kube M."/>
            <person name="Burkart M.D."/>
            <person name="Allen E.E."/>
            <person name="Dorrestein P.C."/>
            <person name="Gerwick W.H."/>
            <person name="Gerwick L."/>
        </authorList>
    </citation>
    <scope>NUCLEOTIDE SEQUENCE [LARGE SCALE GENOMIC DNA]</scope>
    <source>
        <strain evidence="2">3L</strain>
    </source>
</reference>
<name>F4XWS7_9CYAN</name>
<protein>
    <submittedName>
        <fullName evidence="1">Uncharacterized protein</fullName>
    </submittedName>
</protein>
<keyword evidence="2" id="KW-1185">Reference proteome</keyword>
<evidence type="ECO:0000313" key="2">
    <source>
        <dbReference type="Proteomes" id="UP000003959"/>
    </source>
</evidence>
<proteinExistence type="predicted"/>
<gene>
    <name evidence="1" type="ORF">LYNGBM3L_45520</name>
</gene>
<accession>F4XWS7</accession>
<dbReference type="HOGENOM" id="CLU_3119937_0_0_3"/>
<sequence length="50" mass="5321">MVLLEVLSAISFGLVGTLLFAQRACSAIGAYGETHRVEACATLLFAQHLK</sequence>